<evidence type="ECO:0000256" key="1">
    <source>
        <dbReference type="ARBA" id="ARBA00004781"/>
    </source>
</evidence>
<evidence type="ECO:0000259" key="7">
    <source>
        <dbReference type="Pfam" id="PF04321"/>
    </source>
</evidence>
<comment type="pathway">
    <text evidence="1 6">Carbohydrate biosynthesis; dTDP-L-rhamnose biosynthesis.</text>
</comment>
<dbReference type="EC" id="1.1.1.133" evidence="3 6"/>
<accession>A0A401LM47</accession>
<comment type="function">
    <text evidence="6">Catalyzes the reduction of dTDP-6-deoxy-L-lyxo-4-hexulose to yield dTDP-L-rhamnose.</text>
</comment>
<dbReference type="EMBL" id="BGZJ01000001">
    <property type="protein sequence ID" value="GBO94318.1"/>
    <property type="molecule type" value="Genomic_DNA"/>
</dbReference>
<dbReference type="OrthoDB" id="9803892at2"/>
<evidence type="ECO:0000256" key="4">
    <source>
        <dbReference type="ARBA" id="ARBA00017099"/>
    </source>
</evidence>
<dbReference type="PANTHER" id="PTHR10491:SF4">
    <property type="entry name" value="METHIONINE ADENOSYLTRANSFERASE 2 SUBUNIT BETA"/>
    <property type="match status" value="1"/>
</dbReference>
<dbReference type="Gene3D" id="3.40.50.720">
    <property type="entry name" value="NAD(P)-binding Rossmann-like Domain"/>
    <property type="match status" value="1"/>
</dbReference>
<protein>
    <recommendedName>
        <fullName evidence="4 6">dTDP-4-dehydrorhamnose reductase</fullName>
        <ecNumber evidence="3 6">1.1.1.133</ecNumber>
    </recommendedName>
</protein>
<dbReference type="Pfam" id="PF04321">
    <property type="entry name" value="RmlD_sub_bind"/>
    <property type="match status" value="1"/>
</dbReference>
<proteinExistence type="inferred from homology"/>
<dbReference type="Gene3D" id="3.90.25.10">
    <property type="entry name" value="UDP-galactose 4-epimerase, domain 1"/>
    <property type="match status" value="1"/>
</dbReference>
<dbReference type="Proteomes" id="UP000266091">
    <property type="component" value="Unassembled WGS sequence"/>
</dbReference>
<gene>
    <name evidence="8" type="ORF">MESMUL_00150</name>
    <name evidence="9" type="ORF">MESMUL_16720</name>
</gene>
<comment type="similarity">
    <text evidence="2 6">Belongs to the dTDP-4-dehydrorhamnose reductase family.</text>
</comment>
<evidence type="ECO:0000313" key="9">
    <source>
        <dbReference type="EMBL" id="GBO94318.1"/>
    </source>
</evidence>
<dbReference type="InterPro" id="IPR005913">
    <property type="entry name" value="dTDP_dehydrorham_reduct"/>
</dbReference>
<keyword evidence="10" id="KW-1185">Reference proteome</keyword>
<evidence type="ECO:0000256" key="3">
    <source>
        <dbReference type="ARBA" id="ARBA00012929"/>
    </source>
</evidence>
<evidence type="ECO:0000313" key="8">
    <source>
        <dbReference type="EMBL" id="GBO92661.1"/>
    </source>
</evidence>
<dbReference type="NCBIfam" id="TIGR01214">
    <property type="entry name" value="rmlD"/>
    <property type="match status" value="1"/>
</dbReference>
<keyword evidence="6" id="KW-0521">NADP</keyword>
<comment type="catalytic activity">
    <reaction evidence="5 6">
        <text>dTDP-beta-L-rhamnose + NADP(+) = dTDP-4-dehydro-beta-L-rhamnose + NADPH + H(+)</text>
        <dbReference type="Rhea" id="RHEA:21796"/>
        <dbReference type="ChEBI" id="CHEBI:15378"/>
        <dbReference type="ChEBI" id="CHEBI:57510"/>
        <dbReference type="ChEBI" id="CHEBI:57783"/>
        <dbReference type="ChEBI" id="CHEBI:58349"/>
        <dbReference type="ChEBI" id="CHEBI:62830"/>
        <dbReference type="EC" id="1.1.1.133"/>
    </reaction>
</comment>
<dbReference type="PANTHER" id="PTHR10491">
    <property type="entry name" value="DTDP-4-DEHYDRORHAMNOSE REDUCTASE"/>
    <property type="match status" value="1"/>
</dbReference>
<dbReference type="GO" id="GO:0008831">
    <property type="term" value="F:dTDP-4-dehydrorhamnose reductase activity"/>
    <property type="evidence" value="ECO:0007669"/>
    <property type="project" value="UniProtKB-EC"/>
</dbReference>
<dbReference type="InterPro" id="IPR029903">
    <property type="entry name" value="RmlD-like-bd"/>
</dbReference>
<dbReference type="SUPFAM" id="SSF51735">
    <property type="entry name" value="NAD(P)-binding Rossmann-fold domains"/>
    <property type="match status" value="1"/>
</dbReference>
<dbReference type="GO" id="GO:0005829">
    <property type="term" value="C:cytosol"/>
    <property type="evidence" value="ECO:0007669"/>
    <property type="project" value="TreeGrafter"/>
</dbReference>
<dbReference type="UniPathway" id="UPA00124"/>
<dbReference type="RefSeq" id="WP_116269209.1">
    <property type="nucleotide sequence ID" value="NZ_BGZJ01000001.1"/>
</dbReference>
<evidence type="ECO:0000256" key="2">
    <source>
        <dbReference type="ARBA" id="ARBA00010944"/>
    </source>
</evidence>
<dbReference type="InterPro" id="IPR036291">
    <property type="entry name" value="NAD(P)-bd_dom_sf"/>
</dbReference>
<comment type="cofactor">
    <cofactor evidence="6">
        <name>Mg(2+)</name>
        <dbReference type="ChEBI" id="CHEBI:18420"/>
    </cofactor>
    <text evidence="6">Binds 1 Mg(2+) ion per monomer.</text>
</comment>
<keyword evidence="6" id="KW-0560">Oxidoreductase</keyword>
<dbReference type="CDD" id="cd05254">
    <property type="entry name" value="dTDP_HR_like_SDR_e"/>
    <property type="match status" value="1"/>
</dbReference>
<organism evidence="9 10">
    <name type="scientific">Mesosutterella multiformis</name>
    <dbReference type="NCBI Taxonomy" id="2259133"/>
    <lineage>
        <taxon>Bacteria</taxon>
        <taxon>Pseudomonadati</taxon>
        <taxon>Pseudomonadota</taxon>
        <taxon>Betaproteobacteria</taxon>
        <taxon>Burkholderiales</taxon>
        <taxon>Sutterellaceae</taxon>
        <taxon>Mesosutterella</taxon>
    </lineage>
</organism>
<comment type="caution">
    <text evidence="9">The sequence shown here is derived from an EMBL/GenBank/DDBJ whole genome shotgun (WGS) entry which is preliminary data.</text>
</comment>
<dbReference type="GO" id="GO:0019305">
    <property type="term" value="P:dTDP-rhamnose biosynthetic process"/>
    <property type="evidence" value="ECO:0007669"/>
    <property type="project" value="UniProtKB-UniPathway"/>
</dbReference>
<name>A0A388SDE4_9BURK</name>
<feature type="domain" description="RmlD-like substrate binding" evidence="7">
    <location>
        <begin position="1"/>
        <end position="280"/>
    </location>
</feature>
<evidence type="ECO:0000256" key="5">
    <source>
        <dbReference type="ARBA" id="ARBA00048200"/>
    </source>
</evidence>
<evidence type="ECO:0000256" key="6">
    <source>
        <dbReference type="RuleBase" id="RU364082"/>
    </source>
</evidence>
<accession>A0A388SDE4</accession>
<dbReference type="AlphaFoldDB" id="A0A388SDE4"/>
<evidence type="ECO:0000313" key="10">
    <source>
        <dbReference type="Proteomes" id="UP000266091"/>
    </source>
</evidence>
<reference evidence="9" key="2">
    <citation type="journal article" date="2019" name="Microbiol. Resour. Announc.">
        <title>Draft Genome Sequence of Mesosutterella multiformis JCM 32464T, a Member of the Family Sutterellaceae, Isolated from Human Feces.</title>
        <authorList>
            <person name="Ikeyama N."/>
            <person name="Ohkuma M."/>
            <person name="Sakamoto M."/>
        </authorList>
    </citation>
    <scope>NUCLEOTIDE SEQUENCE</scope>
    <source>
        <strain evidence="9">4NBBH2</strain>
    </source>
</reference>
<reference evidence="9 10" key="1">
    <citation type="journal article" date="2018" name="Int. J. Syst. Evol. Microbiol.">
        <title>Mesosutterella multiformis gen. nov., sp. nov., a member of the family Sutterellaceae and Sutterella megalosphaeroides sp. nov., isolated from human faeces.</title>
        <authorList>
            <person name="Sakamoto M."/>
            <person name="Ikeyama N."/>
            <person name="Kunihiro T."/>
            <person name="Iino T."/>
            <person name="Yuki M."/>
            <person name="Ohkuma M."/>
        </authorList>
    </citation>
    <scope>NUCLEOTIDE SEQUENCE [LARGE SCALE GENOMIC DNA]</scope>
    <source>
        <strain evidence="9 10">4NBBH2</strain>
    </source>
</reference>
<sequence length="283" mass="31334">MKVLITGADGMLGRTLQHELQGVEVIPTNHKTADITDAAAFDRCLALHKPDVVIHCAAMTAVDKCETEIDQAYRINAVGTENVASACYRHGAKLIAISTDYVFEGDSPVPYTEFDAPTGGHCVYGQSKWAAEQAVRTHCPNHIIARVSWLYGPGGPSFLDKMLSLADGTREVLKVVNDQRGNPTSTIAVAQALNELLRHPELVGTYHLTCEGEATWYDFACRIFELAHVNQKVIPCTSEEFRSPAKRPANSRLAKKKLEYTLNYKMPSWDTALADYLTRFYTK</sequence>
<dbReference type="EMBL" id="BGZJ01000001">
    <property type="protein sequence ID" value="GBO92661.1"/>
    <property type="molecule type" value="Genomic_DNA"/>
</dbReference>